<comment type="caution">
    <text evidence="1">The sequence shown here is derived from an EMBL/GenBank/DDBJ whole genome shotgun (WGS) entry which is preliminary data.</text>
</comment>
<proteinExistence type="predicted"/>
<organism evidence="1 2">
    <name type="scientific">Coemansia helicoidea</name>
    <dbReference type="NCBI Taxonomy" id="1286919"/>
    <lineage>
        <taxon>Eukaryota</taxon>
        <taxon>Fungi</taxon>
        <taxon>Fungi incertae sedis</taxon>
        <taxon>Zoopagomycota</taxon>
        <taxon>Kickxellomycotina</taxon>
        <taxon>Kickxellomycetes</taxon>
        <taxon>Kickxellales</taxon>
        <taxon>Kickxellaceae</taxon>
        <taxon>Coemansia</taxon>
    </lineage>
</organism>
<reference evidence="1" key="1">
    <citation type="submission" date="2022-07" db="EMBL/GenBank/DDBJ databases">
        <title>Phylogenomic reconstructions and comparative analyses of Kickxellomycotina fungi.</title>
        <authorList>
            <person name="Reynolds N.K."/>
            <person name="Stajich J.E."/>
            <person name="Barry K."/>
            <person name="Grigoriev I.V."/>
            <person name="Crous P."/>
            <person name="Smith M.E."/>
        </authorList>
    </citation>
    <scope>NUCLEOTIDE SEQUENCE</scope>
    <source>
        <strain evidence="1">BCRC 34780</strain>
    </source>
</reference>
<evidence type="ECO:0000313" key="1">
    <source>
        <dbReference type="EMBL" id="KAJ2807974.1"/>
    </source>
</evidence>
<dbReference type="EMBL" id="JANBUN010000022">
    <property type="protein sequence ID" value="KAJ2807974.1"/>
    <property type="molecule type" value="Genomic_DNA"/>
</dbReference>
<evidence type="ECO:0000313" key="2">
    <source>
        <dbReference type="Proteomes" id="UP001140087"/>
    </source>
</evidence>
<name>A0ACC1LHU7_9FUNG</name>
<dbReference type="Proteomes" id="UP001140087">
    <property type="component" value="Unassembled WGS sequence"/>
</dbReference>
<protein>
    <submittedName>
        <fullName evidence="1">Uncharacterized protein</fullName>
    </submittedName>
</protein>
<gene>
    <name evidence="1" type="ORF">H4R21_000265</name>
</gene>
<sequence>MTPEAVCQIDEWFCRECAHQRSRKRKSRAHAKSIFYSLISKMEYSNPRTFAVPDEIRRLFDGVEADVDGTYVNVREDRARRSHGGPASREFDRLLDDRGDSLLCYRCGLSALHGLLVRCDYCPLSWHWDCLEPPLSSAPPSHRRWMCPNHADHAIGRRQKFRKERIVDHTNAPAGTPNSGLIDVVDDDPPWHEICDPRIRYRTTSTRIRTEFARNAAPCRVLPPPCERAPSPPPVAAAEDPAPTPPAAEVAEWLLGIAVPRQGEAPSAAGDQAVARTGGRCACQTGADSDDRAATPTNVAPRAARPASDDPPTQPPARNGAHSAGPRPRSLRRSRQLPLLAEHGLARSDLEAAMGRMAAGLEPRSPRLGAGTSPARTRTRGGPTRRRSQTPPPPVHAAALAAKRSRSSSVAADQAPCAGEARDAATRATALLASLLQAKGAAALVDFLLED</sequence>
<keyword evidence="2" id="KW-1185">Reference proteome</keyword>
<accession>A0ACC1LHU7</accession>